<reference evidence="1" key="1">
    <citation type="journal article" date="2023" name="Int. J. Syst. Evol. Microbiol.">
        <title>Sinisalibacter aestuarii sp. nov., isolated from estuarine sediment of the Arakawa River.</title>
        <authorList>
            <person name="Arafat S.T."/>
            <person name="Hirano S."/>
            <person name="Sato A."/>
            <person name="Takeuchi K."/>
            <person name="Yasuda T."/>
            <person name="Terahara T."/>
            <person name="Hamada M."/>
            <person name="Kobayashi T."/>
        </authorList>
    </citation>
    <scope>NUCLEOTIDE SEQUENCE</scope>
    <source>
        <strain evidence="1">B-399</strain>
    </source>
</reference>
<organism evidence="1 2">
    <name type="scientific">Sinisalibacter aestuarii</name>
    <dbReference type="NCBI Taxonomy" id="2949426"/>
    <lineage>
        <taxon>Bacteria</taxon>
        <taxon>Pseudomonadati</taxon>
        <taxon>Pseudomonadota</taxon>
        <taxon>Alphaproteobacteria</taxon>
        <taxon>Rhodobacterales</taxon>
        <taxon>Roseobacteraceae</taxon>
        <taxon>Sinisalibacter</taxon>
    </lineage>
</organism>
<proteinExistence type="predicted"/>
<dbReference type="EMBL" id="BROH01000019">
    <property type="protein sequence ID" value="GKY90143.1"/>
    <property type="molecule type" value="Genomic_DNA"/>
</dbReference>
<dbReference type="RefSeq" id="WP_281844038.1">
    <property type="nucleotide sequence ID" value="NZ_BROH01000019.1"/>
</dbReference>
<keyword evidence="2" id="KW-1185">Reference proteome</keyword>
<name>A0ABQ5LYT5_9RHOB</name>
<evidence type="ECO:0000313" key="1">
    <source>
        <dbReference type="EMBL" id="GKY90143.1"/>
    </source>
</evidence>
<protein>
    <recommendedName>
        <fullName evidence="3">(Na+)-NQR maturation NqrM</fullName>
    </recommendedName>
</protein>
<sequence>MEFLIAVVVVLLAALGLSAGLILTGRPPQNSCGGLACAGGGRCDGCPRLGSGGVEDHDA</sequence>
<dbReference type="Proteomes" id="UP001144205">
    <property type="component" value="Unassembled WGS sequence"/>
</dbReference>
<evidence type="ECO:0008006" key="3">
    <source>
        <dbReference type="Google" id="ProtNLM"/>
    </source>
</evidence>
<comment type="caution">
    <text evidence="1">The sequence shown here is derived from an EMBL/GenBank/DDBJ whole genome shotgun (WGS) entry which is preliminary data.</text>
</comment>
<gene>
    <name evidence="1" type="ORF">STA1M1_40120</name>
</gene>
<accession>A0ABQ5LYT5</accession>
<evidence type="ECO:0000313" key="2">
    <source>
        <dbReference type="Proteomes" id="UP001144205"/>
    </source>
</evidence>